<dbReference type="PANTHER" id="PTHR43025:SF3">
    <property type="entry name" value="MONOGALACTOSYLDIACYLGLYCEROL SYNTHASE 1, CHLOROPLASTIC"/>
    <property type="match status" value="1"/>
</dbReference>
<dbReference type="InterPro" id="IPR009695">
    <property type="entry name" value="Diacylglyc_glucosyltr_N"/>
</dbReference>
<dbReference type="GO" id="GO:0009247">
    <property type="term" value="P:glycolipid biosynthetic process"/>
    <property type="evidence" value="ECO:0007669"/>
    <property type="project" value="InterPro"/>
</dbReference>
<comment type="similarity">
    <text evidence="1">Belongs to the glycosyltransferase 28 family.</text>
</comment>
<protein>
    <recommendedName>
        <fullName evidence="2">monogalactosyldiacylglycerol synthase</fullName>
        <ecNumber evidence="2">2.4.1.46</ecNumber>
    </recommendedName>
</protein>
<evidence type="ECO:0000313" key="9">
    <source>
        <dbReference type="Proteomes" id="UP001054902"/>
    </source>
</evidence>
<proteinExistence type="inferred from homology"/>
<dbReference type="GO" id="GO:0046509">
    <property type="term" value="F:1,2-diacylglycerol 3-beta-galactosyltransferase activity"/>
    <property type="evidence" value="ECO:0007669"/>
    <property type="project" value="UniProtKB-EC"/>
</dbReference>
<dbReference type="InterPro" id="IPR050519">
    <property type="entry name" value="Glycosyltransf_28_UgtP"/>
</dbReference>
<dbReference type="SUPFAM" id="SSF53756">
    <property type="entry name" value="UDP-Glycosyltransferase/glycogen phosphorylase"/>
    <property type="match status" value="2"/>
</dbReference>
<comment type="subcellular location">
    <subcellularLocation>
        <location evidence="5">Plastid</location>
        <location evidence="5">Chloroplast membrane</location>
    </subcellularLocation>
</comment>
<evidence type="ECO:0000313" key="8">
    <source>
        <dbReference type="EMBL" id="GFH48776.1"/>
    </source>
</evidence>
<dbReference type="Pfam" id="PF04101">
    <property type="entry name" value="Glyco_tran_28_C"/>
    <property type="match status" value="1"/>
</dbReference>
<evidence type="ECO:0000256" key="1">
    <source>
        <dbReference type="ARBA" id="ARBA00006962"/>
    </source>
</evidence>
<evidence type="ECO:0000256" key="2">
    <source>
        <dbReference type="ARBA" id="ARBA00012615"/>
    </source>
</evidence>
<dbReference type="EC" id="2.4.1.46" evidence="2"/>
<evidence type="ECO:0000259" key="6">
    <source>
        <dbReference type="Pfam" id="PF04101"/>
    </source>
</evidence>
<comment type="caution">
    <text evidence="8">The sequence shown here is derived from an EMBL/GenBank/DDBJ whole genome shotgun (WGS) entry which is preliminary data.</text>
</comment>
<dbReference type="Proteomes" id="UP001054902">
    <property type="component" value="Unassembled WGS sequence"/>
</dbReference>
<reference evidence="8 9" key="1">
    <citation type="journal article" date="2021" name="Sci. Rep.">
        <title>The genome of the diatom Chaetoceros tenuissimus carries an ancient integrated fragment of an extant virus.</title>
        <authorList>
            <person name="Hongo Y."/>
            <person name="Kimura K."/>
            <person name="Takaki Y."/>
            <person name="Yoshida Y."/>
            <person name="Baba S."/>
            <person name="Kobayashi G."/>
            <person name="Nagasaki K."/>
            <person name="Hano T."/>
            <person name="Tomaru Y."/>
        </authorList>
    </citation>
    <scope>NUCLEOTIDE SEQUENCE [LARGE SCALE GENOMIC DNA]</scope>
    <source>
        <strain evidence="8 9">NIES-3715</strain>
    </source>
</reference>
<sequence>MNYFLYKRSIFVTAIIILFSVSAIVAEILPRADTYTSPHKYALVQRGGSVIVQDESGMSSNSTLDSTASFELSTSNDSNDIDVTMEKKGLKVLFLSADTGGGHRASAESLAKQFLKYFPGTDYDLVDVWTPTGVYPYRTLVPSYKHLSAHPRRWKALYYISNTRIYEQMTNIHSTLTCKEKIRKHLESYDPDVVISVHPTMTYLPEKIVRQIGEKRGKKIPFFTVVTDFGSGHCTWFQGMVDRMYVASDRIKTLAKRRGAKLSDDDLVMSGLPIRDEFAIHAKNMNGRTTEHGKNYRRDMKASIGLDPEKKMILLMGGGEGVGSLGEIAENLYYELRRKGVDASICVVCGRNEQLREDIKTKNWDKMYEERKERRSKSGSLKKLKNILKRKSPNMKEISSGTRDGDVTVLGLGFVSNMADFMVAADVLVSKAGPGTIAEAASLGLPVMITSFLPGQEAGNVDIVLDGGFGAFQKNPIKIASILSDWLTNDSLIDEMSKKSEAAGNPNAAADIVKDIGKITLEIMNEKS</sequence>
<dbReference type="Gene3D" id="3.40.50.2000">
    <property type="entry name" value="Glycogen Phosphorylase B"/>
    <property type="match status" value="1"/>
</dbReference>
<gene>
    <name evidence="8" type="ORF">CTEN210_05252</name>
</gene>
<name>A0AAD3CMQ6_9STRA</name>
<dbReference type="GO" id="GO:0031969">
    <property type="term" value="C:chloroplast membrane"/>
    <property type="evidence" value="ECO:0007669"/>
    <property type="project" value="UniProtKB-SubCell"/>
</dbReference>
<evidence type="ECO:0000256" key="3">
    <source>
        <dbReference type="ARBA" id="ARBA00022676"/>
    </source>
</evidence>
<organism evidence="8 9">
    <name type="scientific">Chaetoceros tenuissimus</name>
    <dbReference type="NCBI Taxonomy" id="426638"/>
    <lineage>
        <taxon>Eukaryota</taxon>
        <taxon>Sar</taxon>
        <taxon>Stramenopiles</taxon>
        <taxon>Ochrophyta</taxon>
        <taxon>Bacillariophyta</taxon>
        <taxon>Coscinodiscophyceae</taxon>
        <taxon>Chaetocerotophycidae</taxon>
        <taxon>Chaetocerotales</taxon>
        <taxon>Chaetocerotaceae</taxon>
        <taxon>Chaetoceros</taxon>
    </lineage>
</organism>
<dbReference type="EMBL" id="BLLK01000029">
    <property type="protein sequence ID" value="GFH48776.1"/>
    <property type="molecule type" value="Genomic_DNA"/>
</dbReference>
<dbReference type="PANTHER" id="PTHR43025">
    <property type="entry name" value="MONOGALACTOSYLDIACYLGLYCEROL SYNTHASE"/>
    <property type="match status" value="1"/>
</dbReference>
<keyword evidence="4" id="KW-0808">Transferase</keyword>
<keyword evidence="3" id="KW-0328">Glycosyltransferase</keyword>
<keyword evidence="9" id="KW-1185">Reference proteome</keyword>
<dbReference type="InterPro" id="IPR007235">
    <property type="entry name" value="Glyco_trans_28_C"/>
</dbReference>
<accession>A0AAD3CMQ6</accession>
<dbReference type="AlphaFoldDB" id="A0AAD3CMQ6"/>
<evidence type="ECO:0000259" key="7">
    <source>
        <dbReference type="Pfam" id="PF06925"/>
    </source>
</evidence>
<feature type="domain" description="Glycosyl transferase family 28 C-terminal" evidence="6">
    <location>
        <begin position="382"/>
        <end position="448"/>
    </location>
</feature>
<evidence type="ECO:0000256" key="4">
    <source>
        <dbReference type="ARBA" id="ARBA00022679"/>
    </source>
</evidence>
<evidence type="ECO:0000256" key="5">
    <source>
        <dbReference type="ARBA" id="ARBA00046299"/>
    </source>
</evidence>
<dbReference type="Pfam" id="PF06925">
    <property type="entry name" value="MGDG_synth"/>
    <property type="match status" value="1"/>
</dbReference>
<feature type="domain" description="Diacylglycerol glucosyltransferase N-terminal" evidence="7">
    <location>
        <begin position="103"/>
        <end position="274"/>
    </location>
</feature>